<proteinExistence type="predicted"/>
<evidence type="ECO:0000313" key="4">
    <source>
        <dbReference type="EMBL" id="EAL72011.1"/>
    </source>
</evidence>
<dbReference type="InParanoid" id="Q55EA3"/>
<dbReference type="PANTHER" id="PTHR24032">
    <property type="entry name" value="EGF-LIKE DOMAIN-CONTAINING PROTEIN-RELATED-RELATED"/>
    <property type="match status" value="1"/>
</dbReference>
<accession>Q55EA3</accession>
<keyword evidence="1" id="KW-0732">Signal</keyword>
<dbReference type="OMA" id="GDFCSHT"/>
<dbReference type="Proteomes" id="UP000002195">
    <property type="component" value="Unassembled WGS sequence"/>
</dbReference>
<organism evidence="4 5">
    <name type="scientific">Dictyostelium discoideum</name>
    <name type="common">Social amoeba</name>
    <dbReference type="NCBI Taxonomy" id="44689"/>
    <lineage>
        <taxon>Eukaryota</taxon>
        <taxon>Amoebozoa</taxon>
        <taxon>Evosea</taxon>
        <taxon>Eumycetozoa</taxon>
        <taxon>Dictyostelia</taxon>
        <taxon>Dictyosteliales</taxon>
        <taxon>Dictyosteliaceae</taxon>
        <taxon>Dictyostelium</taxon>
    </lineage>
</organism>
<dbReference type="KEGG" id="ddi:DDB_G0269322"/>
<feature type="chain" id="PRO_5004250332" description="EGF-like domain-containing protein" evidence="1">
    <location>
        <begin position="21"/>
        <end position="287"/>
    </location>
</feature>
<sequence>MKFLLSLIIAFLTFSNQCLSQSSNSASSSSSSSCPEHYSGENCEILNHYSNYYYAAPPEPDTIEFIGLFGDTHNNLEITIGGHNCVIRNVNYYRVSCFLDYSLNLYQLYDVEITQNNITWFQEDFYGPLIEDCGNGQFYMGACQCYLGWTGQNCNIEALPFVTTVTPVSVDGGVFTLTGWFGSDQTEYSFEIGLNKVKIHLTQSDKIIGYVTQGPNGFAGNQDIKIYNSNNVLVYTGVNQFLYDPNLCFNNCFNMGTCNNGVCECFHPWIGDFCSHTIDSNLCQCSN</sequence>
<dbReference type="PROSITE" id="PS01186">
    <property type="entry name" value="EGF_2"/>
    <property type="match status" value="1"/>
</dbReference>
<dbReference type="InterPro" id="IPR053331">
    <property type="entry name" value="EGF-like_comC"/>
</dbReference>
<dbReference type="PANTHER" id="PTHR24032:SF76">
    <property type="entry name" value="EGF-LIKE DOMAIN-CONTAINING PROTEIN"/>
    <property type="match status" value="1"/>
</dbReference>
<dbReference type="HOGENOM" id="CLU_971232_0_0_1"/>
<dbReference type="dictyBase" id="DDB_G0269322"/>
<feature type="domain" description="EGF-like" evidence="2 3">
    <location>
        <begin position="263"/>
        <end position="274"/>
    </location>
</feature>
<dbReference type="AlphaFoldDB" id="Q55EA3"/>
<evidence type="ECO:0000259" key="2">
    <source>
        <dbReference type="PROSITE" id="PS00022"/>
    </source>
</evidence>
<evidence type="ECO:0000256" key="1">
    <source>
        <dbReference type="SAM" id="SignalP"/>
    </source>
</evidence>
<dbReference type="VEuPathDB" id="AmoebaDB:DDB_G0269322"/>
<dbReference type="eggNOG" id="ENOG502RH8R">
    <property type="taxonomic scope" value="Eukaryota"/>
</dbReference>
<feature type="signal peptide" evidence="1">
    <location>
        <begin position="1"/>
        <end position="20"/>
    </location>
</feature>
<reference evidence="4 5" key="1">
    <citation type="journal article" date="2005" name="Nature">
        <title>The genome of the social amoeba Dictyostelium discoideum.</title>
        <authorList>
            <consortium name="The Dictyostelium discoideum Sequencing Consortium"/>
            <person name="Eichinger L."/>
            <person name="Pachebat J.A."/>
            <person name="Glockner G."/>
            <person name="Rajandream M.A."/>
            <person name="Sucgang R."/>
            <person name="Berriman M."/>
            <person name="Song J."/>
            <person name="Olsen R."/>
            <person name="Szafranski K."/>
            <person name="Xu Q."/>
            <person name="Tunggal B."/>
            <person name="Kummerfeld S."/>
            <person name="Madera M."/>
            <person name="Konfortov B.A."/>
            <person name="Rivero F."/>
            <person name="Bankier A.T."/>
            <person name="Lehmann R."/>
            <person name="Hamlin N."/>
            <person name="Davies R."/>
            <person name="Gaudet P."/>
            <person name="Fey P."/>
            <person name="Pilcher K."/>
            <person name="Chen G."/>
            <person name="Saunders D."/>
            <person name="Sodergren E."/>
            <person name="Davis P."/>
            <person name="Kerhornou A."/>
            <person name="Nie X."/>
            <person name="Hall N."/>
            <person name="Anjard C."/>
            <person name="Hemphill L."/>
            <person name="Bason N."/>
            <person name="Farbrother P."/>
            <person name="Desany B."/>
            <person name="Just E."/>
            <person name="Morio T."/>
            <person name="Rost R."/>
            <person name="Churcher C."/>
            <person name="Cooper J."/>
            <person name="Haydock S."/>
            <person name="van Driessche N."/>
            <person name="Cronin A."/>
            <person name="Goodhead I."/>
            <person name="Muzny D."/>
            <person name="Mourier T."/>
            <person name="Pain A."/>
            <person name="Lu M."/>
            <person name="Harper D."/>
            <person name="Lindsay R."/>
            <person name="Hauser H."/>
            <person name="James K."/>
            <person name="Quiles M."/>
            <person name="Madan Babu M."/>
            <person name="Saito T."/>
            <person name="Buchrieser C."/>
            <person name="Wardroper A."/>
            <person name="Felder M."/>
            <person name="Thangavelu M."/>
            <person name="Johnson D."/>
            <person name="Knights A."/>
            <person name="Loulseged H."/>
            <person name="Mungall K."/>
            <person name="Oliver K."/>
            <person name="Price C."/>
            <person name="Quail M.A."/>
            <person name="Urushihara H."/>
            <person name="Hernandez J."/>
            <person name="Rabbinowitsch E."/>
            <person name="Steffen D."/>
            <person name="Sanders M."/>
            <person name="Ma J."/>
            <person name="Kohara Y."/>
            <person name="Sharp S."/>
            <person name="Simmonds M."/>
            <person name="Spiegler S."/>
            <person name="Tivey A."/>
            <person name="Sugano S."/>
            <person name="White B."/>
            <person name="Walker D."/>
            <person name="Woodward J."/>
            <person name="Winckler T."/>
            <person name="Tanaka Y."/>
            <person name="Shaulsky G."/>
            <person name="Schleicher M."/>
            <person name="Weinstock G."/>
            <person name="Rosenthal A."/>
            <person name="Cox E.C."/>
            <person name="Chisholm R.L."/>
            <person name="Gibbs R."/>
            <person name="Loomis W.F."/>
            <person name="Platzer M."/>
            <person name="Kay R.R."/>
            <person name="Williams J."/>
            <person name="Dear P.H."/>
            <person name="Noegel A.A."/>
            <person name="Barrell B."/>
            <person name="Kuspa A."/>
        </authorList>
    </citation>
    <scope>NUCLEOTIDE SEQUENCE [LARGE SCALE GENOMIC DNA]</scope>
    <source>
        <strain evidence="4 5">AX4</strain>
    </source>
</reference>
<dbReference type="GeneID" id="8616818"/>
<dbReference type="PaxDb" id="44689-DDB0190177"/>
<comment type="caution">
    <text evidence="4">The sequence shown here is derived from an EMBL/GenBank/DDBJ whole genome shotgun (WGS) entry which is preliminary data.</text>
</comment>
<name>Q55EA3_DICDI</name>
<dbReference type="InterPro" id="IPR000742">
    <property type="entry name" value="EGF"/>
</dbReference>
<dbReference type="EMBL" id="AAFI02000005">
    <property type="protein sequence ID" value="EAL72011.1"/>
    <property type="molecule type" value="Genomic_DNA"/>
</dbReference>
<dbReference type="PROSITE" id="PS51257">
    <property type="entry name" value="PROKAR_LIPOPROTEIN"/>
    <property type="match status" value="1"/>
</dbReference>
<evidence type="ECO:0000313" key="5">
    <source>
        <dbReference type="Proteomes" id="UP000002195"/>
    </source>
</evidence>
<protein>
    <recommendedName>
        <fullName evidence="2 3">EGF-like domain-containing protein</fullName>
    </recommendedName>
</protein>
<dbReference type="PROSITE" id="PS00022">
    <property type="entry name" value="EGF_1"/>
    <property type="match status" value="1"/>
</dbReference>
<keyword evidence="5" id="KW-1185">Reference proteome</keyword>
<dbReference type="PhylomeDB" id="Q55EA3"/>
<dbReference type="RefSeq" id="XP_645878.1">
    <property type="nucleotide sequence ID" value="XM_640786.1"/>
</dbReference>
<evidence type="ECO:0000259" key="3">
    <source>
        <dbReference type="PROSITE" id="PS01186"/>
    </source>
</evidence>
<gene>
    <name evidence="4" type="ORF">DDB_G0269322</name>
</gene>